<dbReference type="OrthoDB" id="406156at2759"/>
<dbReference type="InterPro" id="IPR026992">
    <property type="entry name" value="DIOX_N"/>
</dbReference>
<dbReference type="InParanoid" id="A0A409VRE7"/>
<dbReference type="PANTHER" id="PTHR47990">
    <property type="entry name" value="2-OXOGLUTARATE (2OG) AND FE(II)-DEPENDENT OXYGENASE SUPERFAMILY PROTEIN-RELATED"/>
    <property type="match status" value="1"/>
</dbReference>
<evidence type="ECO:0008006" key="5">
    <source>
        <dbReference type="Google" id="ProtNLM"/>
    </source>
</evidence>
<organism evidence="3 4">
    <name type="scientific">Gymnopilus dilepis</name>
    <dbReference type="NCBI Taxonomy" id="231916"/>
    <lineage>
        <taxon>Eukaryota</taxon>
        <taxon>Fungi</taxon>
        <taxon>Dikarya</taxon>
        <taxon>Basidiomycota</taxon>
        <taxon>Agaricomycotina</taxon>
        <taxon>Agaricomycetes</taxon>
        <taxon>Agaricomycetidae</taxon>
        <taxon>Agaricales</taxon>
        <taxon>Agaricineae</taxon>
        <taxon>Hymenogastraceae</taxon>
        <taxon>Gymnopilus</taxon>
    </lineage>
</organism>
<dbReference type="InterPro" id="IPR044861">
    <property type="entry name" value="IPNS-like_FE2OG_OXY"/>
</dbReference>
<keyword evidence="4" id="KW-1185">Reference proteome</keyword>
<dbReference type="Pfam" id="PF14226">
    <property type="entry name" value="DIOX_N"/>
    <property type="match status" value="1"/>
</dbReference>
<name>A0A409VRE7_9AGAR</name>
<protein>
    <recommendedName>
        <fullName evidence="5">Fe2OG dioxygenase domain-containing protein</fullName>
    </recommendedName>
</protein>
<feature type="domain" description="Isopenicillin N synthase-like Fe(2+) 2OG dioxygenase" evidence="1">
    <location>
        <begin position="234"/>
        <end position="291"/>
    </location>
</feature>
<dbReference type="Pfam" id="PF03171">
    <property type="entry name" value="2OG-FeII_Oxy"/>
    <property type="match status" value="1"/>
</dbReference>
<dbReference type="Gene3D" id="2.60.120.330">
    <property type="entry name" value="B-lactam Antibiotic, Isopenicillin N Synthase, Chain"/>
    <property type="match status" value="1"/>
</dbReference>
<sequence>MPGLVAPEVPHYIPAPPTQAELEYADLPIIDLAKSASPAGRQALAQEARDAMTTHGFFYVINHGYSPQQTERIFDIADLPFSKVNEEEKQIYAGTMKQTGSYQGYKLRQYWHIDGGVRDQVENYNINRDITKRQHPEALRPFLPEIEKFARHNHENVLHPILRLLAIGMELPEDAFVNMHGYSSVGETYGKSCGLLTSSSLHEVPSALTGGRGADKERLVERTYWYLFIGYFGTITILYSQPVAALQILARDGTWKWVRHIENALVINAGDSLEFLSGGCYKATIHRVRIVSRVVQPPSDQRNYTRLGVFYFAMTDDDVVLGPLLESPVLQRVGVTRTFDGTKPPTQEEWRKGRTAAYGQTELKAGAEKDTEEEMINGVLVKHYN</sequence>
<gene>
    <name evidence="3" type="ORF">CVT26_001718</name>
</gene>
<dbReference type="PRINTS" id="PR00682">
    <property type="entry name" value="IPNSYNTHASE"/>
</dbReference>
<dbReference type="STRING" id="231916.A0A409VRE7"/>
<comment type="caution">
    <text evidence="3">The sequence shown here is derived from an EMBL/GenBank/DDBJ whole genome shotgun (WGS) entry which is preliminary data.</text>
</comment>
<dbReference type="InterPro" id="IPR027443">
    <property type="entry name" value="IPNS-like_sf"/>
</dbReference>
<feature type="domain" description="Non-haem dioxygenase N-terminal" evidence="2">
    <location>
        <begin position="27"/>
        <end position="134"/>
    </location>
</feature>
<evidence type="ECO:0000259" key="2">
    <source>
        <dbReference type="Pfam" id="PF14226"/>
    </source>
</evidence>
<dbReference type="AlphaFoldDB" id="A0A409VRE7"/>
<accession>A0A409VRE7</accession>
<evidence type="ECO:0000313" key="4">
    <source>
        <dbReference type="Proteomes" id="UP000284706"/>
    </source>
</evidence>
<reference evidence="3 4" key="1">
    <citation type="journal article" date="2018" name="Evol. Lett.">
        <title>Horizontal gene cluster transfer increased hallucinogenic mushroom diversity.</title>
        <authorList>
            <person name="Reynolds H.T."/>
            <person name="Vijayakumar V."/>
            <person name="Gluck-Thaler E."/>
            <person name="Korotkin H.B."/>
            <person name="Matheny P.B."/>
            <person name="Slot J.C."/>
        </authorList>
    </citation>
    <scope>NUCLEOTIDE SEQUENCE [LARGE SCALE GENOMIC DNA]</scope>
    <source>
        <strain evidence="3 4">SRW20</strain>
    </source>
</reference>
<dbReference type="EMBL" id="NHYE01005587">
    <property type="protein sequence ID" value="PPQ68803.1"/>
    <property type="molecule type" value="Genomic_DNA"/>
</dbReference>
<dbReference type="InterPro" id="IPR050231">
    <property type="entry name" value="Iron_ascorbate_oxido_reductase"/>
</dbReference>
<proteinExistence type="predicted"/>
<dbReference type="Proteomes" id="UP000284706">
    <property type="component" value="Unassembled WGS sequence"/>
</dbReference>
<dbReference type="SUPFAM" id="SSF51197">
    <property type="entry name" value="Clavaminate synthase-like"/>
    <property type="match status" value="1"/>
</dbReference>
<evidence type="ECO:0000259" key="1">
    <source>
        <dbReference type="Pfam" id="PF03171"/>
    </source>
</evidence>
<evidence type="ECO:0000313" key="3">
    <source>
        <dbReference type="EMBL" id="PPQ68803.1"/>
    </source>
</evidence>